<evidence type="ECO:0000313" key="9">
    <source>
        <dbReference type="EMBL" id="JAV48020.1"/>
    </source>
</evidence>
<evidence type="ECO:0000256" key="8">
    <source>
        <dbReference type="RuleBase" id="RU363058"/>
    </source>
</evidence>
<evidence type="ECO:0000256" key="4">
    <source>
        <dbReference type="ARBA" id="ARBA00022592"/>
    </source>
</evidence>
<comment type="function">
    <text evidence="8">Sodium-phosphate symporter.</text>
</comment>
<comment type="similarity">
    <text evidence="2 8">Belongs to the inorganic phosphate transporter (PiT) (TC 2.A.20) family.</text>
</comment>
<evidence type="ECO:0000256" key="6">
    <source>
        <dbReference type="ARBA" id="ARBA00022989"/>
    </source>
</evidence>
<keyword evidence="4 8" id="KW-0592">Phosphate transport</keyword>
<keyword evidence="3 8" id="KW-0813">Transport</keyword>
<dbReference type="InterPro" id="IPR001204">
    <property type="entry name" value="Phos_transporter"/>
</dbReference>
<dbReference type="GO" id="GO:0005315">
    <property type="term" value="F:phosphate transmembrane transporter activity"/>
    <property type="evidence" value="ECO:0007669"/>
    <property type="project" value="InterPro"/>
</dbReference>
<dbReference type="GO" id="GO:0035435">
    <property type="term" value="P:phosphate ion transmembrane transport"/>
    <property type="evidence" value="ECO:0007669"/>
    <property type="project" value="TreeGrafter"/>
</dbReference>
<feature type="transmembrane region" description="Helical" evidence="8">
    <location>
        <begin position="433"/>
        <end position="451"/>
    </location>
</feature>
<protein>
    <recommendedName>
        <fullName evidence="8">Phosphate transporter</fullName>
    </recommendedName>
</protein>
<feature type="transmembrane region" description="Helical" evidence="8">
    <location>
        <begin position="185"/>
        <end position="202"/>
    </location>
</feature>
<evidence type="ECO:0000256" key="7">
    <source>
        <dbReference type="ARBA" id="ARBA00023136"/>
    </source>
</evidence>
<dbReference type="EMBL" id="GFAH01000369">
    <property type="protein sequence ID" value="JAV48020.1"/>
    <property type="molecule type" value="Transcribed_RNA"/>
</dbReference>
<feature type="transmembrane region" description="Helical" evidence="8">
    <location>
        <begin position="522"/>
        <end position="547"/>
    </location>
</feature>
<feature type="transmembrane region" description="Helical" evidence="8">
    <location>
        <begin position="47"/>
        <end position="69"/>
    </location>
</feature>
<feature type="transmembrane region" description="Helical" evidence="8">
    <location>
        <begin position="150"/>
        <end position="173"/>
    </location>
</feature>
<feature type="transmembrane region" description="Helical" evidence="8">
    <location>
        <begin position="9"/>
        <end position="27"/>
    </location>
</feature>
<accession>A0A1W7RA48</accession>
<keyword evidence="6 8" id="KW-1133">Transmembrane helix</keyword>
<dbReference type="PANTHER" id="PTHR11101">
    <property type="entry name" value="PHOSPHATE TRANSPORTER"/>
    <property type="match status" value="1"/>
</dbReference>
<reference evidence="9" key="1">
    <citation type="submission" date="2016-11" db="EMBL/GenBank/DDBJ databases">
        <title>Venom-gland transcriptomics and venom proteomics of the black-back scorpion (Hadrurus spadix) reveal detectability challenges and an unexplored realm of animal toxin diversity.</title>
        <authorList>
            <person name="Rokyta D.R."/>
            <person name="Ward M.J."/>
        </authorList>
    </citation>
    <scope>NUCLEOTIDE SEQUENCE</scope>
    <source>
        <tissue evidence="9">Venom gland</tissue>
    </source>
</reference>
<dbReference type="Pfam" id="PF01384">
    <property type="entry name" value="PHO4"/>
    <property type="match status" value="1"/>
</dbReference>
<evidence type="ECO:0000256" key="2">
    <source>
        <dbReference type="ARBA" id="ARBA00009916"/>
    </source>
</evidence>
<evidence type="ECO:0000256" key="5">
    <source>
        <dbReference type="ARBA" id="ARBA00022692"/>
    </source>
</evidence>
<dbReference type="PANTHER" id="PTHR11101:SF80">
    <property type="entry name" value="PHOSPHATE TRANSPORTER"/>
    <property type="match status" value="1"/>
</dbReference>
<keyword evidence="5 8" id="KW-0812">Transmembrane</keyword>
<sequence>MLESYANEVVWIVVVGFIIAFFLAFGVGANDVANSFGTSVGAKVLTLRQACILATIFEILGAVLIGYKVSDTVRKGIFDVKMYDNFEKELMLGNLAALTGSATWNILATFFRLPISGTHSIVGSVLGFSLVSRGFTGIRWKTLGMIVASWFLSPILSGIVSAVIFLGIRHFILKKEKPLEPALKTLPFFYGITILVNVFSIVHDGPQLLKFNVIPWWGALVIAVVIGTAVAVFVLLFVVPRQRKAVLEIMRRDHERMVNELDSPPRDMQPANGIPNNTHCVVYRQNEVNNMIKMETTENNSDLKSEDKAMKISDNKDYIPLAKQTTISTTPNDGDSYSSGNGGNSLVQGRTEITFIKISDEQQRSITPIEPRVDEAESRPEVSKLFSLLQVLTAVFGSFAHGGNDVSNAIGPVVALWMVYADGRVHQESATPILILLYGGVGISIGLWVWGRRVIKTLGEDLTKITPSSGFTVEIGAASTVLIASKVGLPISTTHCKVGSIVFVGWTRSRQGVDWKLFRNIVLAWVLTLPVTGGLSAAVMAILYAVAY</sequence>
<evidence type="ECO:0000256" key="3">
    <source>
        <dbReference type="ARBA" id="ARBA00022448"/>
    </source>
</evidence>
<name>A0A1W7RA48_9SCOR</name>
<feature type="transmembrane region" description="Helical" evidence="8">
    <location>
        <begin position="214"/>
        <end position="239"/>
    </location>
</feature>
<dbReference type="AlphaFoldDB" id="A0A1W7RA48"/>
<comment type="subcellular location">
    <subcellularLocation>
        <location evidence="1 8">Membrane</location>
        <topology evidence="1 8">Multi-pass membrane protein</topology>
    </subcellularLocation>
</comment>
<organism evidence="9">
    <name type="scientific">Hadrurus spadix</name>
    <dbReference type="NCBI Taxonomy" id="141984"/>
    <lineage>
        <taxon>Eukaryota</taxon>
        <taxon>Metazoa</taxon>
        <taxon>Ecdysozoa</taxon>
        <taxon>Arthropoda</taxon>
        <taxon>Chelicerata</taxon>
        <taxon>Arachnida</taxon>
        <taxon>Scorpiones</taxon>
        <taxon>Iurida</taxon>
        <taxon>Iuroidea</taxon>
        <taxon>Hadrurus</taxon>
    </lineage>
</organism>
<proteinExistence type="inferred from homology"/>
<dbReference type="GO" id="GO:0016020">
    <property type="term" value="C:membrane"/>
    <property type="evidence" value="ECO:0007669"/>
    <property type="project" value="UniProtKB-SubCell"/>
</dbReference>
<evidence type="ECO:0000256" key="1">
    <source>
        <dbReference type="ARBA" id="ARBA00004141"/>
    </source>
</evidence>
<keyword evidence="7 8" id="KW-0472">Membrane</keyword>